<proteinExistence type="predicted"/>
<accession>A0A1S5R198</accession>
<evidence type="ECO:0000313" key="2">
    <source>
        <dbReference type="Proteomes" id="UP000223738"/>
    </source>
</evidence>
<dbReference type="Proteomes" id="UP000223738">
    <property type="component" value="Segment"/>
</dbReference>
<name>A0A1S5R198_9CAUD</name>
<protein>
    <submittedName>
        <fullName evidence="1">Uncharacterized protein</fullName>
    </submittedName>
</protein>
<gene>
    <name evidence="1" type="ORF">PMW_59</name>
</gene>
<dbReference type="EMBL" id="KU862660">
    <property type="protein sequence ID" value="ANA49184.1"/>
    <property type="molecule type" value="Genomic_DNA"/>
</dbReference>
<organism evidence="1 2">
    <name type="scientific">Pseudomonas phage phiPMW</name>
    <dbReference type="NCBI Taxonomy" id="1815582"/>
    <lineage>
        <taxon>Viruses</taxon>
        <taxon>Duplodnaviria</taxon>
        <taxon>Heunggongvirae</taxon>
        <taxon>Uroviricota</taxon>
        <taxon>Caudoviricetes</taxon>
        <taxon>Plaisancevirus</taxon>
        <taxon>Plaisancevirus PMW</taxon>
    </lineage>
</organism>
<reference evidence="1 2" key="1">
    <citation type="submission" date="2016-03" db="EMBL/GenBank/DDBJ databases">
        <title>Characterization of pf16 and phiPMW: Two novel phages infecting Pseudomonas putida PpG1.</title>
        <authorList>
            <person name="Magill D.J."/>
            <person name="Krylov V.N."/>
            <person name="Allen C.C.R."/>
            <person name="McGrath J.W."/>
            <person name="Quinn J.P."/>
            <person name="Kulakov L.A."/>
        </authorList>
    </citation>
    <scope>NUCLEOTIDE SEQUENCE [LARGE SCALE GENOMIC DNA]</scope>
</reference>
<keyword evidence="2" id="KW-1185">Reference proteome</keyword>
<sequence>MWLMSYYALSRRTPRNGVAIHALTRLLITYPYRSHRPQAGDKRCPIICIMLN</sequence>
<evidence type="ECO:0000313" key="1">
    <source>
        <dbReference type="EMBL" id="ANA49184.1"/>
    </source>
</evidence>